<evidence type="ECO:0000313" key="2">
    <source>
        <dbReference type="EMBL" id="SDE76440.1"/>
    </source>
</evidence>
<dbReference type="EMBL" id="FNBE01000002">
    <property type="protein sequence ID" value="SDE76440.1"/>
    <property type="molecule type" value="Genomic_DNA"/>
</dbReference>
<keyword evidence="3" id="KW-1185">Reference proteome</keyword>
<sequence>MTTALTTPTRDRATGAAGIVAALAAGGSGAVLAQGEGTFADQRIKSSAELVEAMNPELMIRIGGGLGLVAVIATTAFTLGLVRRAGERGGWAEALRWSSIALLATTSIGVLMRYVAAGGAPGAMDQSLYSTEASATAAVLADQMSTGAYLPALGVMSCAGMLALRGSLLPAPVGIVALVLGTLSLAATLGLGLPYSSSLVFPVFALVAGITLLVRPTGRRPSATGR</sequence>
<dbReference type="OrthoDB" id="9911204at2"/>
<keyword evidence="1" id="KW-0472">Membrane</keyword>
<protein>
    <recommendedName>
        <fullName evidence="4">DUF4386 domain-containing protein</fullName>
    </recommendedName>
</protein>
<proteinExistence type="predicted"/>
<reference evidence="2 3" key="1">
    <citation type="submission" date="2016-10" db="EMBL/GenBank/DDBJ databases">
        <authorList>
            <person name="de Groot N.N."/>
        </authorList>
    </citation>
    <scope>NUCLEOTIDE SEQUENCE [LARGE SCALE GENOMIC DNA]</scope>
    <source>
        <strain evidence="2 3">CGMCC 4.3143</strain>
    </source>
</reference>
<evidence type="ECO:0008006" key="4">
    <source>
        <dbReference type="Google" id="ProtNLM"/>
    </source>
</evidence>
<organism evidence="2 3">
    <name type="scientific">Pseudonocardia oroxyli</name>
    <dbReference type="NCBI Taxonomy" id="366584"/>
    <lineage>
        <taxon>Bacteria</taxon>
        <taxon>Bacillati</taxon>
        <taxon>Actinomycetota</taxon>
        <taxon>Actinomycetes</taxon>
        <taxon>Pseudonocardiales</taxon>
        <taxon>Pseudonocardiaceae</taxon>
        <taxon>Pseudonocardia</taxon>
    </lineage>
</organism>
<feature type="transmembrane region" description="Helical" evidence="1">
    <location>
        <begin position="59"/>
        <end position="82"/>
    </location>
</feature>
<accession>A0A1G7FKR2</accession>
<feature type="transmembrane region" description="Helical" evidence="1">
    <location>
        <begin position="148"/>
        <end position="164"/>
    </location>
</feature>
<gene>
    <name evidence="2" type="ORF">SAMN05216377_10218</name>
</gene>
<feature type="transmembrane region" description="Helical" evidence="1">
    <location>
        <begin position="199"/>
        <end position="218"/>
    </location>
</feature>
<evidence type="ECO:0000313" key="3">
    <source>
        <dbReference type="Proteomes" id="UP000198967"/>
    </source>
</evidence>
<dbReference type="AlphaFoldDB" id="A0A1G7FKR2"/>
<keyword evidence="1" id="KW-1133">Transmembrane helix</keyword>
<feature type="transmembrane region" description="Helical" evidence="1">
    <location>
        <begin position="171"/>
        <end position="193"/>
    </location>
</feature>
<feature type="transmembrane region" description="Helical" evidence="1">
    <location>
        <begin position="94"/>
        <end position="116"/>
    </location>
</feature>
<keyword evidence="1" id="KW-0812">Transmembrane</keyword>
<dbReference type="Proteomes" id="UP000198967">
    <property type="component" value="Unassembled WGS sequence"/>
</dbReference>
<evidence type="ECO:0000256" key="1">
    <source>
        <dbReference type="SAM" id="Phobius"/>
    </source>
</evidence>
<name>A0A1G7FKR2_PSEOR</name>
<dbReference type="RefSeq" id="WP_093076213.1">
    <property type="nucleotide sequence ID" value="NZ_FNBE01000002.1"/>
</dbReference>